<name>A0A504JMM1_9FLAO</name>
<dbReference type="AlphaFoldDB" id="A0A504JMM1"/>
<gene>
    <name evidence="1" type="ORF">FHK87_10280</name>
</gene>
<comment type="caution">
    <text evidence="1">The sequence shown here is derived from an EMBL/GenBank/DDBJ whole genome shotgun (WGS) entry which is preliminary data.</text>
</comment>
<protein>
    <submittedName>
        <fullName evidence="1">Uncharacterized protein</fullName>
    </submittedName>
</protein>
<sequence>MKRLKIVLFFVIVTICIGCDLNDDDNTNFSYQLVKIEEVDLPEEFIRGKTYDIEVSYFRPTNCHSFEGFDFTRSENIRTIGAIHIVLDREDCENLQDETLSQASFRFFVGEEESYVFRFWQGRNEEGENQFLIIEIPVVAQS</sequence>
<keyword evidence="2" id="KW-1185">Reference proteome</keyword>
<proteinExistence type="predicted"/>
<evidence type="ECO:0000313" key="2">
    <source>
        <dbReference type="Proteomes" id="UP000315540"/>
    </source>
</evidence>
<evidence type="ECO:0000313" key="1">
    <source>
        <dbReference type="EMBL" id="TPN87951.1"/>
    </source>
</evidence>
<dbReference type="RefSeq" id="WP_140592590.1">
    <property type="nucleotide sequence ID" value="NZ_VFWZ01000002.1"/>
</dbReference>
<organism evidence="1 2">
    <name type="scientific">Aquimarina algicola</name>
    <dbReference type="NCBI Taxonomy" id="2589995"/>
    <lineage>
        <taxon>Bacteria</taxon>
        <taxon>Pseudomonadati</taxon>
        <taxon>Bacteroidota</taxon>
        <taxon>Flavobacteriia</taxon>
        <taxon>Flavobacteriales</taxon>
        <taxon>Flavobacteriaceae</taxon>
        <taxon>Aquimarina</taxon>
    </lineage>
</organism>
<accession>A0A504JMM1</accession>
<dbReference type="EMBL" id="VFWZ01000002">
    <property type="protein sequence ID" value="TPN87951.1"/>
    <property type="molecule type" value="Genomic_DNA"/>
</dbReference>
<reference evidence="1 2" key="1">
    <citation type="submission" date="2019-06" db="EMBL/GenBank/DDBJ databases">
        <authorList>
            <person name="Meng X."/>
        </authorList>
    </citation>
    <scope>NUCLEOTIDE SEQUENCE [LARGE SCALE GENOMIC DNA]</scope>
    <source>
        <strain evidence="1 2">M625</strain>
    </source>
</reference>
<dbReference type="Proteomes" id="UP000315540">
    <property type="component" value="Unassembled WGS sequence"/>
</dbReference>
<dbReference type="OrthoDB" id="893802at2"/>